<dbReference type="STRING" id="419005.HMPREF1860_01901"/>
<gene>
    <name evidence="1" type="ORF">HMPREF1860_01901</name>
</gene>
<dbReference type="EMBL" id="LSDL01000127">
    <property type="protein sequence ID" value="KXB75072.1"/>
    <property type="molecule type" value="Genomic_DNA"/>
</dbReference>
<dbReference type="AlphaFoldDB" id="A0A134B552"/>
<accession>A0A134B552</accession>
<protein>
    <recommendedName>
        <fullName evidence="3">Lipoprotein</fullName>
    </recommendedName>
</protein>
<reference evidence="1 2" key="1">
    <citation type="submission" date="2016-01" db="EMBL/GenBank/DDBJ databases">
        <authorList>
            <person name="Oliw E.H."/>
        </authorList>
    </citation>
    <scope>NUCLEOTIDE SEQUENCE [LARGE SCALE GENOMIC DNA]</scope>
    <source>
        <strain evidence="1 2">DNF00307</strain>
    </source>
</reference>
<organism evidence="1">
    <name type="scientific">Prevotella amnii</name>
    <dbReference type="NCBI Taxonomy" id="419005"/>
    <lineage>
        <taxon>Bacteria</taxon>
        <taxon>Pseudomonadati</taxon>
        <taxon>Bacteroidota</taxon>
        <taxon>Bacteroidia</taxon>
        <taxon>Bacteroidales</taxon>
        <taxon>Prevotellaceae</taxon>
        <taxon>Prevotella</taxon>
    </lineage>
</organism>
<evidence type="ECO:0000313" key="1">
    <source>
        <dbReference type="EMBL" id="KXB75072.1"/>
    </source>
</evidence>
<sequence length="138" mass="15311">MKNVLFLLVLVSSLISCTGRKSSHAHENFTTAGDTIIDELSDESFNDAQTESNSSPKHGDVVTIKRSIGAIDDDSFDKMTKYCNRRDETGLEIMEAKGLIRIIEDGTKGTVTDLGFGKTKVRLDDDLNEYWVASEFVE</sequence>
<dbReference type="RefSeq" id="WP_060933302.1">
    <property type="nucleotide sequence ID" value="NZ_KQ960561.1"/>
</dbReference>
<evidence type="ECO:0008006" key="3">
    <source>
        <dbReference type="Google" id="ProtNLM"/>
    </source>
</evidence>
<evidence type="ECO:0000313" key="2">
    <source>
        <dbReference type="Proteomes" id="UP000070531"/>
    </source>
</evidence>
<dbReference type="PROSITE" id="PS51257">
    <property type="entry name" value="PROKAR_LIPOPROTEIN"/>
    <property type="match status" value="1"/>
</dbReference>
<dbReference type="Proteomes" id="UP000070531">
    <property type="component" value="Unassembled WGS sequence"/>
</dbReference>
<proteinExistence type="predicted"/>
<name>A0A134B552_9BACT</name>
<dbReference type="PATRIC" id="fig|419005.5.peg.1902"/>
<comment type="caution">
    <text evidence="1">The sequence shown here is derived from an EMBL/GenBank/DDBJ whole genome shotgun (WGS) entry which is preliminary data.</text>
</comment>